<accession>A0A841FC83</accession>
<feature type="transmembrane region" description="Helical" evidence="1">
    <location>
        <begin position="23"/>
        <end position="44"/>
    </location>
</feature>
<feature type="transmembrane region" description="Helical" evidence="1">
    <location>
        <begin position="151"/>
        <end position="177"/>
    </location>
</feature>
<name>A0A841FC83_9ACTN</name>
<dbReference type="RefSeq" id="WP_184785507.1">
    <property type="nucleotide sequence ID" value="NZ_BONT01000037.1"/>
</dbReference>
<keyword evidence="3" id="KW-1185">Reference proteome</keyword>
<organism evidence="2 3">
    <name type="scientific">Phytomonospora endophytica</name>
    <dbReference type="NCBI Taxonomy" id="714109"/>
    <lineage>
        <taxon>Bacteria</taxon>
        <taxon>Bacillati</taxon>
        <taxon>Actinomycetota</taxon>
        <taxon>Actinomycetes</taxon>
        <taxon>Micromonosporales</taxon>
        <taxon>Micromonosporaceae</taxon>
        <taxon>Phytomonospora</taxon>
    </lineage>
</organism>
<gene>
    <name evidence="2" type="ORF">HNR73_000455</name>
</gene>
<dbReference type="EMBL" id="JACHGT010000001">
    <property type="protein sequence ID" value="MBB6032613.1"/>
    <property type="molecule type" value="Genomic_DNA"/>
</dbReference>
<keyword evidence="1" id="KW-1133">Transmembrane helix</keyword>
<keyword evidence="1" id="KW-0812">Transmembrane</keyword>
<evidence type="ECO:0000256" key="1">
    <source>
        <dbReference type="SAM" id="Phobius"/>
    </source>
</evidence>
<evidence type="ECO:0000313" key="2">
    <source>
        <dbReference type="EMBL" id="MBB6032613.1"/>
    </source>
</evidence>
<evidence type="ECO:0000313" key="3">
    <source>
        <dbReference type="Proteomes" id="UP000548476"/>
    </source>
</evidence>
<sequence length="199" mass="20826">MSEFTPQTVQPERKPTPGTVNTAAYIQFAIFALALLGLIFGLMYSQDAIDAAVASLKDQGAKQDLIDAYEQSGSFSSIGQIVGLVLAAVYAVLGIFNRRGVNGARITTWVLSGVFLLCGAATFALSGVGGGTTDGVDMDKVTTAMSDAVPAWYNAFGMVSGIVQILGYLVVIVLLALPASGEFFRKAPPQLILPGDEVK</sequence>
<dbReference type="AlphaFoldDB" id="A0A841FC83"/>
<feature type="transmembrane region" description="Helical" evidence="1">
    <location>
        <begin position="108"/>
        <end position="131"/>
    </location>
</feature>
<reference evidence="2 3" key="1">
    <citation type="submission" date="2020-08" db="EMBL/GenBank/DDBJ databases">
        <title>Genomic Encyclopedia of Type Strains, Phase IV (KMG-IV): sequencing the most valuable type-strain genomes for metagenomic binning, comparative biology and taxonomic classification.</title>
        <authorList>
            <person name="Goeker M."/>
        </authorList>
    </citation>
    <scope>NUCLEOTIDE SEQUENCE [LARGE SCALE GENOMIC DNA]</scope>
    <source>
        <strain evidence="2 3">YIM 65646</strain>
    </source>
</reference>
<comment type="caution">
    <text evidence="2">The sequence shown here is derived from an EMBL/GenBank/DDBJ whole genome shotgun (WGS) entry which is preliminary data.</text>
</comment>
<proteinExistence type="predicted"/>
<dbReference type="Proteomes" id="UP000548476">
    <property type="component" value="Unassembled WGS sequence"/>
</dbReference>
<keyword evidence="1" id="KW-0472">Membrane</keyword>
<feature type="transmembrane region" description="Helical" evidence="1">
    <location>
        <begin position="77"/>
        <end position="96"/>
    </location>
</feature>
<protein>
    <submittedName>
        <fullName evidence="2">Putative membrane protein</fullName>
    </submittedName>
</protein>